<keyword evidence="3" id="KW-0378">Hydrolase</keyword>
<dbReference type="EMBL" id="JACHXW010000012">
    <property type="protein sequence ID" value="MBB3153842.1"/>
    <property type="molecule type" value="Genomic_DNA"/>
</dbReference>
<dbReference type="Gene3D" id="3.40.50.10400">
    <property type="entry name" value="Hypothetical protein PA1492"/>
    <property type="match status" value="1"/>
</dbReference>
<dbReference type="NCBIfam" id="NF011585">
    <property type="entry name" value="PRK15009.1"/>
    <property type="match status" value="1"/>
</dbReference>
<dbReference type="Proteomes" id="UP000518605">
    <property type="component" value="Unassembled WGS sequence"/>
</dbReference>
<accession>A0A7W5C9X1</accession>
<comment type="caution">
    <text evidence="7">The sequence shown here is derived from an EMBL/GenBank/DDBJ whole genome shotgun (WGS) entry which is preliminary data.</text>
</comment>
<reference evidence="7 8" key="1">
    <citation type="submission" date="2020-08" db="EMBL/GenBank/DDBJ databases">
        <title>Genomic Encyclopedia of Type Strains, Phase III (KMG-III): the genomes of soil and plant-associated and newly described type strains.</title>
        <authorList>
            <person name="Whitman W."/>
        </authorList>
    </citation>
    <scope>NUCLEOTIDE SEQUENCE [LARGE SCALE GENOMIC DNA]</scope>
    <source>
        <strain evidence="7 8">CECT 8234</strain>
    </source>
</reference>
<evidence type="ECO:0000256" key="1">
    <source>
        <dbReference type="ARBA" id="ARBA00001946"/>
    </source>
</evidence>
<dbReference type="PANTHER" id="PTHR11839:SF18">
    <property type="entry name" value="NUDIX HYDROLASE DOMAIN-CONTAINING PROTEIN"/>
    <property type="match status" value="1"/>
</dbReference>
<keyword evidence="4" id="KW-0479">Metal-binding</keyword>
<protein>
    <submittedName>
        <fullName evidence="7">Nudix-type nucleoside diphosphatase (YffH/AdpP family)</fullName>
    </submittedName>
</protein>
<organism evidence="7 8">
    <name type="scientific">Paenibacillus endophyticus</name>
    <dbReference type="NCBI Taxonomy" id="1294268"/>
    <lineage>
        <taxon>Bacteria</taxon>
        <taxon>Bacillati</taxon>
        <taxon>Bacillota</taxon>
        <taxon>Bacilli</taxon>
        <taxon>Bacillales</taxon>
        <taxon>Paenibacillaceae</taxon>
        <taxon>Paenibacillus</taxon>
    </lineage>
</organism>
<sequence length="326" mass="36950">MNISINPRVEIKAETVLSANWYQLKKMTFAYQTNNGTWEIQEREVYDRGNGAVILLYNQEKQSVILTRQFRMPTYVNSNDTGMLIEACAGLLDSESPEDCIRRETEEETGYRITNMKKISEAYMSPGSVTELLHFFTAEYDSRMQVNEGGGVTEEQEHIEVLELSFADALEMIRQGEIRDAKTIMLLQYAQIHRLLQLERKAEHILIAGPYRSNTGDDPMLIEKNVQLMNEAALQVYEMGHMPVLGEWYALPLMETAGSRTTGDEVFNKIFHPSAVRLLSHCDAVLRVGGPSAGADEMVRVAKEKGKIVYRRFDEIPVILSGSEAK</sequence>
<evidence type="ECO:0000256" key="5">
    <source>
        <dbReference type="PIRSR" id="PIRSR604385-3"/>
    </source>
</evidence>
<dbReference type="Gene3D" id="3.90.79.10">
    <property type="entry name" value="Nucleoside Triphosphate Pyrophosphohydrolase"/>
    <property type="match status" value="1"/>
</dbReference>
<dbReference type="InterPro" id="IPR015797">
    <property type="entry name" value="NUDIX_hydrolase-like_dom_sf"/>
</dbReference>
<feature type="domain" description="Nudix hydrolase" evidence="6">
    <location>
        <begin position="47"/>
        <end position="186"/>
    </location>
</feature>
<feature type="binding site" evidence="4">
    <location>
        <position position="157"/>
    </location>
    <ligand>
        <name>Mg(2+)</name>
        <dbReference type="ChEBI" id="CHEBI:18420"/>
        <label>1</label>
    </ligand>
</feature>
<proteinExistence type="predicted"/>
<gene>
    <name evidence="7" type="ORF">FHS16_003917</name>
</gene>
<dbReference type="CDD" id="cd24157">
    <property type="entry name" value="NUDIX_GDPMK"/>
    <property type="match status" value="1"/>
</dbReference>
<dbReference type="PANTHER" id="PTHR11839">
    <property type="entry name" value="UDP/ADP-SUGAR PYROPHOSPHATASE"/>
    <property type="match status" value="1"/>
</dbReference>
<comment type="cofactor">
    <cofactor evidence="1 4">
        <name>Mg(2+)</name>
        <dbReference type="ChEBI" id="CHEBI:18420"/>
    </cofactor>
</comment>
<feature type="binding site" evidence="4">
    <location>
        <position position="108"/>
    </location>
    <ligand>
        <name>Mg(2+)</name>
        <dbReference type="ChEBI" id="CHEBI:18420"/>
        <label>1</label>
    </ligand>
</feature>
<dbReference type="PROSITE" id="PS51462">
    <property type="entry name" value="NUDIX"/>
    <property type="match status" value="1"/>
</dbReference>
<name>A0A7W5C9X1_9BACL</name>
<feature type="binding site" evidence="4">
    <location>
        <position position="89"/>
    </location>
    <ligand>
        <name>Mg(2+)</name>
        <dbReference type="ChEBI" id="CHEBI:18420"/>
        <label>1</label>
    </ligand>
</feature>
<evidence type="ECO:0000256" key="3">
    <source>
        <dbReference type="ARBA" id="ARBA00022801"/>
    </source>
</evidence>
<dbReference type="AlphaFoldDB" id="A0A7W5C9X1"/>
<feature type="short sequence motif" description="Nudix box" evidence="5">
    <location>
        <begin position="90"/>
        <end position="111"/>
    </location>
</feature>
<dbReference type="InterPro" id="IPR004385">
    <property type="entry name" value="NDP_pyrophosphatase"/>
</dbReference>
<evidence type="ECO:0000256" key="2">
    <source>
        <dbReference type="ARBA" id="ARBA00011738"/>
    </source>
</evidence>
<evidence type="ECO:0000313" key="8">
    <source>
        <dbReference type="Proteomes" id="UP000518605"/>
    </source>
</evidence>
<keyword evidence="4" id="KW-0460">Magnesium</keyword>
<comment type="subunit">
    <text evidence="2">Homodimer.</text>
</comment>
<dbReference type="Pfam" id="PF00293">
    <property type="entry name" value="NUDIX"/>
    <property type="match status" value="1"/>
</dbReference>
<evidence type="ECO:0000256" key="4">
    <source>
        <dbReference type="PIRSR" id="PIRSR604385-2"/>
    </source>
</evidence>
<dbReference type="RefSeq" id="WP_221226409.1">
    <property type="nucleotide sequence ID" value="NZ_CBCSLB010000012.1"/>
</dbReference>
<dbReference type="InterPro" id="IPR000086">
    <property type="entry name" value="NUDIX_hydrolase_dom"/>
</dbReference>
<evidence type="ECO:0000313" key="7">
    <source>
        <dbReference type="EMBL" id="MBB3153842.1"/>
    </source>
</evidence>
<feature type="binding site" evidence="4">
    <location>
        <position position="104"/>
    </location>
    <ligand>
        <name>Mg(2+)</name>
        <dbReference type="ChEBI" id="CHEBI:18420"/>
        <label>2</label>
    </ligand>
</feature>
<dbReference type="GO" id="GO:0006753">
    <property type="term" value="P:nucleoside phosphate metabolic process"/>
    <property type="evidence" value="ECO:0007669"/>
    <property type="project" value="TreeGrafter"/>
</dbReference>
<dbReference type="NCBIfam" id="TIGR00052">
    <property type="entry name" value="nudix-type nucleoside diphosphatase, YffH/AdpP family"/>
    <property type="match status" value="1"/>
</dbReference>
<dbReference type="GO" id="GO:0016818">
    <property type="term" value="F:hydrolase activity, acting on acid anhydrides, in phosphorus-containing anhydrides"/>
    <property type="evidence" value="ECO:0007669"/>
    <property type="project" value="InterPro"/>
</dbReference>
<dbReference type="GO" id="GO:0046872">
    <property type="term" value="F:metal ion binding"/>
    <property type="evidence" value="ECO:0007669"/>
    <property type="project" value="UniProtKB-KW"/>
</dbReference>
<keyword evidence="8" id="KW-1185">Reference proteome</keyword>
<dbReference type="SUPFAM" id="SSF55811">
    <property type="entry name" value="Nudix"/>
    <property type="match status" value="1"/>
</dbReference>
<dbReference type="GO" id="GO:0019693">
    <property type="term" value="P:ribose phosphate metabolic process"/>
    <property type="evidence" value="ECO:0007669"/>
    <property type="project" value="TreeGrafter"/>
</dbReference>
<dbReference type="GO" id="GO:0005829">
    <property type="term" value="C:cytosol"/>
    <property type="evidence" value="ECO:0007669"/>
    <property type="project" value="TreeGrafter"/>
</dbReference>
<evidence type="ECO:0000259" key="6">
    <source>
        <dbReference type="PROSITE" id="PS51462"/>
    </source>
</evidence>